<organism evidence="2 3">
    <name type="scientific">Colletotrichum asianum</name>
    <dbReference type="NCBI Taxonomy" id="702518"/>
    <lineage>
        <taxon>Eukaryota</taxon>
        <taxon>Fungi</taxon>
        <taxon>Dikarya</taxon>
        <taxon>Ascomycota</taxon>
        <taxon>Pezizomycotina</taxon>
        <taxon>Sordariomycetes</taxon>
        <taxon>Hypocreomycetidae</taxon>
        <taxon>Glomerellales</taxon>
        <taxon>Glomerellaceae</taxon>
        <taxon>Colletotrichum</taxon>
        <taxon>Colletotrichum gloeosporioides species complex</taxon>
    </lineage>
</organism>
<proteinExistence type="predicted"/>
<dbReference type="InterPro" id="IPR046676">
    <property type="entry name" value="DUF6546"/>
</dbReference>
<evidence type="ECO:0000313" key="2">
    <source>
        <dbReference type="EMBL" id="KAF0319624.1"/>
    </source>
</evidence>
<comment type="caution">
    <text evidence="2">The sequence shown here is derived from an EMBL/GenBank/DDBJ whole genome shotgun (WGS) entry which is preliminary data.</text>
</comment>
<reference evidence="2 3" key="1">
    <citation type="submission" date="2019-12" db="EMBL/GenBank/DDBJ databases">
        <title>A genome sequence resource for the geographically widespread anthracnose pathogen Colletotrichum asianum.</title>
        <authorList>
            <person name="Meng Y."/>
        </authorList>
    </citation>
    <scope>NUCLEOTIDE SEQUENCE [LARGE SCALE GENOMIC DNA]</scope>
    <source>
        <strain evidence="2 3">ICMP 18580</strain>
    </source>
</reference>
<dbReference type="Pfam" id="PF20183">
    <property type="entry name" value="DUF6546"/>
    <property type="match status" value="1"/>
</dbReference>
<protein>
    <recommendedName>
        <fullName evidence="1">DUF6546 domain-containing protein</fullName>
    </recommendedName>
</protein>
<sequence length="438" mass="50818">MSEKTPNLSSLPPELHLFILQELANLCNEDYAARPGMGAYASVCKSWQMFFEPLVFQHFTLAREDLFEFSQVTQDNRRRSLVRHIWLRLEEPSAIQHSELGLEQYKWSQPYFTDIIWSLWTTISQCKYYFNAPLYGGDLSTKAKRDLFCKGVRVDSKPLPKVEVVTGFFTRRAYTQNVRPEVLFLIFDSLPRARDIRIERWRHGLVACENEWRNGMQVDLPHHIPASLEKLAIFEEKGPRNGRFNLIPNDKLTESVILGTLHLKRLFLCFFINGDEFFQKLSKSDMTQRFSGRGYHELTCLTMTSLRLKAKIDGHWDMLIWRSRVIELLHMAATATKLMPKLRLMEVWNGGDGNASIFRYEVIDNKGEISWQSTQNCDPFEQELIEAWKKVAQDHGLNGLNVRPATLLSGDFTYYGSIIPLLKSKEEVLHPMSVAQMT</sequence>
<dbReference type="AlphaFoldDB" id="A0A8H3W326"/>
<dbReference type="EMBL" id="WOWK01000093">
    <property type="protein sequence ID" value="KAF0319624.1"/>
    <property type="molecule type" value="Genomic_DNA"/>
</dbReference>
<feature type="domain" description="DUF6546" evidence="1">
    <location>
        <begin position="224"/>
        <end position="430"/>
    </location>
</feature>
<accession>A0A8H3W326</accession>
<dbReference type="OrthoDB" id="4802432at2759"/>
<evidence type="ECO:0000313" key="3">
    <source>
        <dbReference type="Proteomes" id="UP000434172"/>
    </source>
</evidence>
<evidence type="ECO:0000259" key="1">
    <source>
        <dbReference type="Pfam" id="PF20183"/>
    </source>
</evidence>
<keyword evidence="3" id="KW-1185">Reference proteome</keyword>
<gene>
    <name evidence="2" type="ORF">GQ607_013104</name>
</gene>
<dbReference type="Proteomes" id="UP000434172">
    <property type="component" value="Unassembled WGS sequence"/>
</dbReference>
<name>A0A8H3W326_9PEZI</name>